<keyword evidence="1" id="KW-1133">Transmembrane helix</keyword>
<dbReference type="Pfam" id="PF07963">
    <property type="entry name" value="N_methyl"/>
    <property type="match status" value="1"/>
</dbReference>
<feature type="transmembrane region" description="Helical" evidence="1">
    <location>
        <begin position="25"/>
        <end position="44"/>
    </location>
</feature>
<dbReference type="RefSeq" id="WP_272181249.1">
    <property type="nucleotide sequence ID" value="NZ_JAQOMS010000002.1"/>
</dbReference>
<keyword evidence="3" id="KW-1185">Reference proteome</keyword>
<keyword evidence="1" id="KW-0472">Membrane</keyword>
<dbReference type="NCBIfam" id="TIGR02532">
    <property type="entry name" value="IV_pilin_GFxxxE"/>
    <property type="match status" value="1"/>
</dbReference>
<dbReference type="Proteomes" id="UP001528411">
    <property type="component" value="Unassembled WGS sequence"/>
</dbReference>
<dbReference type="EMBL" id="JAQOMS010000002">
    <property type="protein sequence ID" value="MDC2889928.1"/>
    <property type="molecule type" value="Genomic_DNA"/>
</dbReference>
<name>A0ABT5FEJ8_9GAMM</name>
<accession>A0ABT5FEJ8</accession>
<evidence type="ECO:0000313" key="2">
    <source>
        <dbReference type="EMBL" id="MDC2889928.1"/>
    </source>
</evidence>
<sequence length="107" mass="11833">MSQIKLFISQHNIGSSVHKSKGFTLLELLLVIVVIGYLVTMVRLPSLAPDPFELTEKQAARMTHLVNLASEYAVLNNMQLGLAVTEDRFAFLVFDGEALATIPRTAF</sequence>
<gene>
    <name evidence="2" type="ORF">PN838_15625</name>
</gene>
<proteinExistence type="predicted"/>
<evidence type="ECO:0000313" key="3">
    <source>
        <dbReference type="Proteomes" id="UP001528411"/>
    </source>
</evidence>
<protein>
    <submittedName>
        <fullName evidence="2">Prepilin-type N-terminal cleavage/methylation domain-containing protein</fullName>
    </submittedName>
</protein>
<dbReference type="InterPro" id="IPR012902">
    <property type="entry name" value="N_methyl_site"/>
</dbReference>
<dbReference type="Gene3D" id="3.55.40.10">
    <property type="entry name" value="minor pseudopilin epsh domain"/>
    <property type="match status" value="1"/>
</dbReference>
<comment type="caution">
    <text evidence="2">The sequence shown here is derived from an EMBL/GenBank/DDBJ whole genome shotgun (WGS) entry which is preliminary data.</text>
</comment>
<organism evidence="2 3">
    <name type="scientific">Psychrosphaera algicola</name>
    <dbReference type="NCBI Taxonomy" id="3023714"/>
    <lineage>
        <taxon>Bacteria</taxon>
        <taxon>Pseudomonadati</taxon>
        <taxon>Pseudomonadota</taxon>
        <taxon>Gammaproteobacteria</taxon>
        <taxon>Alteromonadales</taxon>
        <taxon>Pseudoalteromonadaceae</taxon>
        <taxon>Psychrosphaera</taxon>
    </lineage>
</organism>
<evidence type="ECO:0000256" key="1">
    <source>
        <dbReference type="SAM" id="Phobius"/>
    </source>
</evidence>
<keyword evidence="1" id="KW-0812">Transmembrane</keyword>
<reference evidence="2 3" key="1">
    <citation type="submission" date="2023-01" db="EMBL/GenBank/DDBJ databases">
        <title>Psychrosphaera sp. nov., isolated from marine algae.</title>
        <authorList>
            <person name="Bayburt H."/>
            <person name="Choi B.J."/>
            <person name="Kim J.M."/>
            <person name="Choi D.G."/>
            <person name="Jeon C.O."/>
        </authorList>
    </citation>
    <scope>NUCLEOTIDE SEQUENCE [LARGE SCALE GENOMIC DNA]</scope>
    <source>
        <strain evidence="2 3">G1-22</strain>
    </source>
</reference>